<evidence type="ECO:0000313" key="6">
    <source>
        <dbReference type="Proteomes" id="UP000295361"/>
    </source>
</evidence>
<comment type="caution">
    <text evidence="5">The sequence shown here is derived from an EMBL/GenBank/DDBJ whole genome shotgun (WGS) entry which is preliminary data.</text>
</comment>
<evidence type="ECO:0000259" key="4">
    <source>
        <dbReference type="PROSITE" id="PS01124"/>
    </source>
</evidence>
<organism evidence="5 6">
    <name type="scientific">Roseateles toxinivorans</name>
    <dbReference type="NCBI Taxonomy" id="270368"/>
    <lineage>
        <taxon>Bacteria</taxon>
        <taxon>Pseudomonadati</taxon>
        <taxon>Pseudomonadota</taxon>
        <taxon>Betaproteobacteria</taxon>
        <taxon>Burkholderiales</taxon>
        <taxon>Sphaerotilaceae</taxon>
        <taxon>Roseateles</taxon>
    </lineage>
</organism>
<dbReference type="InterPro" id="IPR053142">
    <property type="entry name" value="PchR_regulatory_protein"/>
</dbReference>
<reference evidence="5 6" key="1">
    <citation type="submission" date="2019-03" db="EMBL/GenBank/DDBJ databases">
        <title>Genomic Encyclopedia of Type Strains, Phase IV (KMG-IV): sequencing the most valuable type-strain genomes for metagenomic binning, comparative biology and taxonomic classification.</title>
        <authorList>
            <person name="Goeker M."/>
        </authorList>
    </citation>
    <scope>NUCLEOTIDE SEQUENCE [LARGE SCALE GENOMIC DNA]</scope>
    <source>
        <strain evidence="5 6">DSM 16998</strain>
    </source>
</reference>
<dbReference type="SMART" id="SM00342">
    <property type="entry name" value="HTH_ARAC"/>
    <property type="match status" value="1"/>
</dbReference>
<evidence type="ECO:0000256" key="2">
    <source>
        <dbReference type="ARBA" id="ARBA00023125"/>
    </source>
</evidence>
<proteinExistence type="predicted"/>
<dbReference type="PROSITE" id="PS01124">
    <property type="entry name" value="HTH_ARAC_FAMILY_2"/>
    <property type="match status" value="1"/>
</dbReference>
<dbReference type="PRINTS" id="PR00032">
    <property type="entry name" value="HTHARAC"/>
</dbReference>
<evidence type="ECO:0000313" key="5">
    <source>
        <dbReference type="EMBL" id="TDP61234.1"/>
    </source>
</evidence>
<gene>
    <name evidence="5" type="ORF">DES47_1146</name>
</gene>
<dbReference type="InterPro" id="IPR018062">
    <property type="entry name" value="HTH_AraC-typ_CS"/>
</dbReference>
<dbReference type="Pfam" id="PF12833">
    <property type="entry name" value="HTH_18"/>
    <property type="match status" value="1"/>
</dbReference>
<keyword evidence="2 5" id="KW-0238">DNA-binding</keyword>
<dbReference type="PROSITE" id="PS00041">
    <property type="entry name" value="HTH_ARAC_FAMILY_1"/>
    <property type="match status" value="1"/>
</dbReference>
<name>A0A4R6QEC8_9BURK</name>
<evidence type="ECO:0000256" key="3">
    <source>
        <dbReference type="ARBA" id="ARBA00023163"/>
    </source>
</evidence>
<dbReference type="PANTHER" id="PTHR47893">
    <property type="entry name" value="REGULATORY PROTEIN PCHR"/>
    <property type="match status" value="1"/>
</dbReference>
<feature type="domain" description="HTH araC/xylS-type" evidence="4">
    <location>
        <begin position="238"/>
        <end position="336"/>
    </location>
</feature>
<dbReference type="Proteomes" id="UP000295361">
    <property type="component" value="Unassembled WGS sequence"/>
</dbReference>
<keyword evidence="6" id="KW-1185">Reference proteome</keyword>
<dbReference type="InterPro" id="IPR009057">
    <property type="entry name" value="Homeodomain-like_sf"/>
</dbReference>
<dbReference type="EMBL" id="SNXS01000014">
    <property type="protein sequence ID" value="TDP61234.1"/>
    <property type="molecule type" value="Genomic_DNA"/>
</dbReference>
<dbReference type="SUPFAM" id="SSF46689">
    <property type="entry name" value="Homeodomain-like"/>
    <property type="match status" value="1"/>
</dbReference>
<evidence type="ECO:0000256" key="1">
    <source>
        <dbReference type="ARBA" id="ARBA00023015"/>
    </source>
</evidence>
<dbReference type="InParanoid" id="A0A4R6QEC8"/>
<sequence>MAATARDTVPHPLDWDAEWQRASANGGAKAISRNIMRTVFAEPGSGTADLIRLDDDAMVNVLNCVLPQSVRWPYQAEEPVIMLRASLACDVSFRHGPSAPIVFKRPEVLLACLPQGVTLTADVMGGSRQQGLIANFRAETFAKRFGLLESELPLAVREVVHGATDVVRLSSFPVDPRIAALIADTLDSRLPGELRTMQVAGRLTELIAFALEAMLEDGEGPGHRSVQLPRKRDLDVARAARERLDREYRHPPMFGDVASDLGVSLNKLKSVFKEAFGTTMVSHCLDRRMREAQQLLLEGALTIGQVADAVGYEHQSSFAAAFSRHVGLSPREYRQHRAPFVVELAPKR</sequence>
<keyword evidence="3" id="KW-0804">Transcription</keyword>
<protein>
    <submittedName>
        <fullName evidence="5">AraC-like DNA-binding protein</fullName>
    </submittedName>
</protein>
<keyword evidence="1" id="KW-0805">Transcription regulation</keyword>
<dbReference type="Gene3D" id="1.10.10.60">
    <property type="entry name" value="Homeodomain-like"/>
    <property type="match status" value="1"/>
</dbReference>
<accession>A0A4R6QEC8</accession>
<dbReference type="InterPro" id="IPR020449">
    <property type="entry name" value="Tscrpt_reg_AraC-type_HTH"/>
</dbReference>
<dbReference type="InterPro" id="IPR018060">
    <property type="entry name" value="HTH_AraC"/>
</dbReference>
<dbReference type="AlphaFoldDB" id="A0A4R6QEC8"/>
<dbReference type="GO" id="GO:0043565">
    <property type="term" value="F:sequence-specific DNA binding"/>
    <property type="evidence" value="ECO:0007669"/>
    <property type="project" value="InterPro"/>
</dbReference>
<dbReference type="GO" id="GO:0003700">
    <property type="term" value="F:DNA-binding transcription factor activity"/>
    <property type="evidence" value="ECO:0007669"/>
    <property type="project" value="InterPro"/>
</dbReference>
<dbReference type="PANTHER" id="PTHR47893:SF1">
    <property type="entry name" value="REGULATORY PROTEIN PCHR"/>
    <property type="match status" value="1"/>
</dbReference>